<evidence type="ECO:0000256" key="1">
    <source>
        <dbReference type="SAM" id="MobiDB-lite"/>
    </source>
</evidence>
<evidence type="ECO:0000313" key="4">
    <source>
        <dbReference type="Proteomes" id="UP000653644"/>
    </source>
</evidence>
<evidence type="ECO:0000313" key="3">
    <source>
        <dbReference type="EMBL" id="GHA71600.1"/>
    </source>
</evidence>
<accession>A0ABQ3DAA2</accession>
<dbReference type="EMBL" id="BMVN01000081">
    <property type="protein sequence ID" value="GHA71600.1"/>
    <property type="molecule type" value="Genomic_DNA"/>
</dbReference>
<feature type="region of interest" description="Disordered" evidence="1">
    <location>
        <begin position="606"/>
        <end position="631"/>
    </location>
</feature>
<keyword evidence="2" id="KW-0812">Transmembrane</keyword>
<sequence length="631" mass="69743">MGLGAEGRRGAERGGWDDPEPGKGLRRWADVLHWGGMACVVVGWLGLCVRMAMPREWDGPWWQAAALIGAGGAAAAGAAAIERHIRRVRRFHAYREMLENPAPPPAEPGADPSVFRLLSPLHSPVPFRDREDELARLRHWCEDETDPHPIMLLAGDRGVGRSRLALELVRALGDSWTAGRLLRGSGRLLPALRDRGRPALVVVDDADLRSDVDSHLHSLVRADVVPLLREFGARPHGTTPVRLLFVVRHAERFRAVVGEELDYSRGDPDVLRLLANAPVLNLAPPVLDRAVLAERRAEASAAFAAALADAAGTERADGTEAAHAGASLGTVPVRPERTPLQTPLDLHAQALVTALTGEKVPALPRRFEEVAGVLFARERRRWRRSAASFTGPGVPALPRLPDHPDLPERVMLTMLLTGHRQYVTASHILERLPEFAGLEEEPIRSAAYAWVTWALALHGGTRPATRMAEPWIGPETLTHWFLTTRLRAEPELFDRLWTGLNAHRSEHLAGVLCRACEDFPAAGEILQRYVASRPSAHGYDAVRGARLLAHPERVDPWIAEGLRKLEPGSHPALSAPGSRDLYDLARQALPEVVPRSHAVLIRAYRRSHRAEDKQDRQRRRELRRRGRGSRT</sequence>
<protein>
    <recommendedName>
        <fullName evidence="5">ATP-binding protein</fullName>
    </recommendedName>
</protein>
<dbReference type="InterPro" id="IPR027417">
    <property type="entry name" value="P-loop_NTPase"/>
</dbReference>
<organism evidence="3 4">
    <name type="scientific">Streptomyces canarius</name>
    <dbReference type="NCBI Taxonomy" id="285453"/>
    <lineage>
        <taxon>Bacteria</taxon>
        <taxon>Bacillati</taxon>
        <taxon>Actinomycetota</taxon>
        <taxon>Actinomycetes</taxon>
        <taxon>Kitasatosporales</taxon>
        <taxon>Streptomycetaceae</taxon>
        <taxon>Streptomyces</taxon>
    </lineage>
</organism>
<name>A0ABQ3DAA2_9ACTN</name>
<feature type="transmembrane region" description="Helical" evidence="2">
    <location>
        <begin position="59"/>
        <end position="81"/>
    </location>
</feature>
<feature type="transmembrane region" description="Helical" evidence="2">
    <location>
        <begin position="31"/>
        <end position="53"/>
    </location>
</feature>
<evidence type="ECO:0000256" key="2">
    <source>
        <dbReference type="SAM" id="Phobius"/>
    </source>
</evidence>
<comment type="caution">
    <text evidence="3">The sequence shown here is derived from an EMBL/GenBank/DDBJ whole genome shotgun (WGS) entry which is preliminary data.</text>
</comment>
<keyword evidence="2" id="KW-1133">Transmembrane helix</keyword>
<proteinExistence type="predicted"/>
<reference evidence="4" key="1">
    <citation type="journal article" date="2019" name="Int. J. Syst. Evol. Microbiol.">
        <title>The Global Catalogue of Microorganisms (GCM) 10K type strain sequencing project: providing services to taxonomists for standard genome sequencing and annotation.</title>
        <authorList>
            <consortium name="The Broad Institute Genomics Platform"/>
            <consortium name="The Broad Institute Genome Sequencing Center for Infectious Disease"/>
            <person name="Wu L."/>
            <person name="Ma J."/>
        </authorList>
    </citation>
    <scope>NUCLEOTIDE SEQUENCE [LARGE SCALE GENOMIC DNA]</scope>
    <source>
        <strain evidence="4">JCM 4733</strain>
    </source>
</reference>
<keyword evidence="2" id="KW-0472">Membrane</keyword>
<keyword evidence="4" id="KW-1185">Reference proteome</keyword>
<dbReference type="Proteomes" id="UP000653644">
    <property type="component" value="Unassembled WGS sequence"/>
</dbReference>
<evidence type="ECO:0008006" key="5">
    <source>
        <dbReference type="Google" id="ProtNLM"/>
    </source>
</evidence>
<feature type="region of interest" description="Disordered" evidence="1">
    <location>
        <begin position="1"/>
        <end position="22"/>
    </location>
</feature>
<gene>
    <name evidence="3" type="ORF">GCM10010345_88380</name>
</gene>
<feature type="compositionally biased region" description="Basic residues" evidence="1">
    <location>
        <begin position="616"/>
        <end position="631"/>
    </location>
</feature>
<dbReference type="SUPFAM" id="SSF52540">
    <property type="entry name" value="P-loop containing nucleoside triphosphate hydrolases"/>
    <property type="match status" value="1"/>
</dbReference>